<reference evidence="16" key="2">
    <citation type="journal article" date="2016" name="Int. J. Syst. Evol. Microbiol.">
        <title>Caldimicrobium thiodismutans sp. nov., a sulfur-disproportionating bacterium isolated from a hot spring.</title>
        <authorList>
            <person name="Kojima H."/>
            <person name="Umezawa K."/>
            <person name="Fukui M."/>
        </authorList>
    </citation>
    <scope>NUCLEOTIDE SEQUENCE [LARGE SCALE GENOMIC DNA]</scope>
    <source>
        <strain evidence="16">TF1</strain>
    </source>
</reference>
<keyword evidence="9 11" id="KW-0238">DNA-binding</keyword>
<evidence type="ECO:0000313" key="15">
    <source>
        <dbReference type="EMBL" id="BAU23582.1"/>
    </source>
</evidence>
<proteinExistence type="inferred from homology"/>
<evidence type="ECO:0000256" key="12">
    <source>
        <dbReference type="NCBIfam" id="TIGR00416"/>
    </source>
</evidence>
<dbReference type="GO" id="GO:0140664">
    <property type="term" value="F:ATP-dependent DNA damage sensor activity"/>
    <property type="evidence" value="ECO:0007669"/>
    <property type="project" value="InterPro"/>
</dbReference>
<dbReference type="NCBIfam" id="TIGR00416">
    <property type="entry name" value="sms"/>
    <property type="match status" value="1"/>
</dbReference>
<dbReference type="SUPFAM" id="SSF52540">
    <property type="entry name" value="P-loop containing nucleoside triphosphate hydrolases"/>
    <property type="match status" value="1"/>
</dbReference>
<evidence type="ECO:0000256" key="5">
    <source>
        <dbReference type="ARBA" id="ARBA00022801"/>
    </source>
</evidence>
<evidence type="ECO:0000256" key="3">
    <source>
        <dbReference type="ARBA" id="ARBA00022763"/>
    </source>
</evidence>
<dbReference type="GO" id="GO:0005829">
    <property type="term" value="C:cytosol"/>
    <property type="evidence" value="ECO:0007669"/>
    <property type="project" value="TreeGrafter"/>
</dbReference>
<accession>A0A0U5AY39</accession>
<comment type="similarity">
    <text evidence="11 13">Belongs to the RecA family. RadA subfamily.</text>
</comment>
<gene>
    <name evidence="11" type="primary">radA</name>
    <name evidence="15" type="ORF">THC_1211</name>
</gene>
<comment type="domain">
    <text evidence="11">The middle region has homology to RecA with ATPase motifs including the RadA KNRFG motif, while the C-terminus is homologous to Lon protease.</text>
</comment>
<keyword evidence="3 11" id="KW-0227">DNA damage</keyword>
<dbReference type="SMART" id="SM00382">
    <property type="entry name" value="AAA"/>
    <property type="match status" value="1"/>
</dbReference>
<feature type="region of interest" description="Lon-protease-like" evidence="11">
    <location>
        <begin position="335"/>
        <end position="438"/>
    </location>
</feature>
<keyword evidence="4 13" id="KW-0863">Zinc-finger</keyword>
<dbReference type="CDD" id="cd01121">
    <property type="entry name" value="RadA_SMS_N"/>
    <property type="match status" value="1"/>
</dbReference>
<name>A0A0U5AY39_9BACT</name>
<evidence type="ECO:0000256" key="4">
    <source>
        <dbReference type="ARBA" id="ARBA00022771"/>
    </source>
</evidence>
<organism evidence="15 16">
    <name type="scientific">Caldimicrobium thiodismutans</name>
    <dbReference type="NCBI Taxonomy" id="1653476"/>
    <lineage>
        <taxon>Bacteria</taxon>
        <taxon>Pseudomonadati</taxon>
        <taxon>Thermodesulfobacteriota</taxon>
        <taxon>Thermodesulfobacteria</taxon>
        <taxon>Thermodesulfobacteriales</taxon>
        <taxon>Thermodesulfobacteriaceae</taxon>
        <taxon>Caldimicrobium</taxon>
    </lineage>
</organism>
<evidence type="ECO:0000256" key="1">
    <source>
        <dbReference type="ARBA" id="ARBA00022723"/>
    </source>
</evidence>
<dbReference type="InterPro" id="IPR041166">
    <property type="entry name" value="Rubredoxin_2"/>
</dbReference>
<dbReference type="OrthoDB" id="9803906at2"/>
<dbReference type="Gene3D" id="3.30.230.10">
    <property type="match status" value="1"/>
</dbReference>
<dbReference type="InterPro" id="IPR003593">
    <property type="entry name" value="AAA+_ATPase"/>
</dbReference>
<keyword evidence="7 11" id="KW-0067">ATP-binding</keyword>
<dbReference type="PROSITE" id="PS50162">
    <property type="entry name" value="RECA_2"/>
    <property type="match status" value="1"/>
</dbReference>
<dbReference type="GO" id="GO:0005524">
    <property type="term" value="F:ATP binding"/>
    <property type="evidence" value="ECO:0007669"/>
    <property type="project" value="UniProtKB-UniRule"/>
</dbReference>
<dbReference type="GO" id="GO:0003684">
    <property type="term" value="F:damaged DNA binding"/>
    <property type="evidence" value="ECO:0007669"/>
    <property type="project" value="InterPro"/>
</dbReference>
<dbReference type="Pfam" id="PF18073">
    <property type="entry name" value="Zn_ribbon_LapB"/>
    <property type="match status" value="1"/>
</dbReference>
<dbReference type="Proteomes" id="UP000068196">
    <property type="component" value="Chromosome"/>
</dbReference>
<evidence type="ECO:0000256" key="6">
    <source>
        <dbReference type="ARBA" id="ARBA00022833"/>
    </source>
</evidence>
<dbReference type="InterPro" id="IPR020588">
    <property type="entry name" value="RecA_ATP-bd"/>
</dbReference>
<evidence type="ECO:0000256" key="7">
    <source>
        <dbReference type="ARBA" id="ARBA00022840"/>
    </source>
</evidence>
<evidence type="ECO:0000313" key="16">
    <source>
        <dbReference type="Proteomes" id="UP000068196"/>
    </source>
</evidence>
<sequence>MSYQCQSCGYKSLKWLGRCPECGAWNSFLEEKEERASKKRETKPFRVLKLAEVSYFSKPRISTGLSEFDLVLGGGIVPASLILIGGDPGIGKSTLLTQMAGYLTEQGKRVLYFSAEESPEQVKLRTKRLQIVEDFYFLSETDLSLLFEVVEEIKPEVIIVDSIQTVYLPELASSPGSVSQVRECANQLLRLAKEKDISIFLVGHITKEGVIAGPKILEHLVDVVLYLEGERETGFRILRAMKNRFGAVNEIGVFVMTEAGLKSHSQYEELFLTGKGAPFCILEGTRPLIVEVQALTSKSYLSLPRRQSVGYDPIRLSLLCAILEKRLGLSLGDKDVYVKVAGGLRITDPSADLAISVSLLSSLFEKELPQKTLYIGEIGLSGELRPVRDLTLRLKEAEKKGFKKALVPDYGKIEINSKTFEIYPLKSLQEVLKLLFGL</sequence>
<dbReference type="Pfam" id="PF13481">
    <property type="entry name" value="AAA_25"/>
    <property type="match status" value="1"/>
</dbReference>
<comment type="function">
    <text evidence="11">Plays a role in repairing double-strand DNA breaks, probably involving stabilizing or processing branched DNA or blocked replication forks.</text>
</comment>
<dbReference type="FunFam" id="3.40.50.300:FF:000050">
    <property type="entry name" value="DNA repair protein RadA"/>
    <property type="match status" value="1"/>
</dbReference>
<dbReference type="KEGG" id="cthi:THC_1211"/>
<dbReference type="GO" id="GO:0000725">
    <property type="term" value="P:recombinational repair"/>
    <property type="evidence" value="ECO:0007669"/>
    <property type="project" value="UniProtKB-UniRule"/>
</dbReference>
<reference evidence="15 16" key="1">
    <citation type="journal article" date="2016" name="Int. J. Syst. Evol. Microbiol.">
        <title>Caldimicrobium thiodismutans sp. nov., a sulfur-disproportionating bacterium isolated from a hot spring, and emended description of the genus Caldimicrobium.</title>
        <authorList>
            <person name="Kojima H."/>
            <person name="Umezawa K."/>
            <person name="Fukui M."/>
        </authorList>
    </citation>
    <scope>NUCLEOTIDE SEQUENCE [LARGE SCALE GENOMIC DNA]</scope>
    <source>
        <strain evidence="15 16">TF1</strain>
    </source>
</reference>
<evidence type="ECO:0000256" key="10">
    <source>
        <dbReference type="ARBA" id="ARBA00023204"/>
    </source>
</evidence>
<dbReference type="InterPro" id="IPR027417">
    <property type="entry name" value="P-loop_NTPase"/>
</dbReference>
<dbReference type="Gene3D" id="3.40.50.300">
    <property type="entry name" value="P-loop containing nucleotide triphosphate hydrolases"/>
    <property type="match status" value="1"/>
</dbReference>
<evidence type="ECO:0000256" key="9">
    <source>
        <dbReference type="ARBA" id="ARBA00023125"/>
    </source>
</evidence>
<evidence type="ECO:0000256" key="8">
    <source>
        <dbReference type="ARBA" id="ARBA00023016"/>
    </source>
</evidence>
<dbReference type="PANTHER" id="PTHR32472:SF10">
    <property type="entry name" value="DNA REPAIR PROTEIN RADA-LIKE PROTEIN"/>
    <property type="match status" value="1"/>
</dbReference>
<evidence type="ECO:0000256" key="13">
    <source>
        <dbReference type="RuleBase" id="RU003555"/>
    </source>
</evidence>
<dbReference type="SUPFAM" id="SSF54211">
    <property type="entry name" value="Ribosomal protein S5 domain 2-like"/>
    <property type="match status" value="1"/>
</dbReference>
<comment type="function">
    <text evidence="13">DNA-dependent ATPase involved in processing of recombination intermediates, plays a role in repairing DNA breaks. Stimulates the branch migration of RecA-mediated strand transfer reactions, allowing the 3' invading strand to extend heteroduplex DNA faster. Binds ssDNA in the presence of ADP but not other nucleotides, has ATPase activity that is stimulated by ssDNA and various branched DNA structures, but inhibited by SSB. Does not have RecA's homology-searching function.</text>
</comment>
<feature type="domain" description="RecA family profile 1" evidence="14">
    <location>
        <begin position="57"/>
        <end position="205"/>
    </location>
</feature>
<protein>
    <recommendedName>
        <fullName evidence="11 12">DNA repair protein RadA</fullName>
    </recommendedName>
</protein>
<evidence type="ECO:0000256" key="2">
    <source>
        <dbReference type="ARBA" id="ARBA00022741"/>
    </source>
</evidence>
<dbReference type="PANTHER" id="PTHR32472">
    <property type="entry name" value="DNA REPAIR PROTEIN RADA"/>
    <property type="match status" value="1"/>
</dbReference>
<dbReference type="GO" id="GO:0016787">
    <property type="term" value="F:hydrolase activity"/>
    <property type="evidence" value="ECO:0007669"/>
    <property type="project" value="UniProtKB-KW"/>
</dbReference>
<dbReference type="InterPro" id="IPR004504">
    <property type="entry name" value="DNA_repair_RadA"/>
</dbReference>
<dbReference type="AlphaFoldDB" id="A0A0U5AY39"/>
<keyword evidence="10 11" id="KW-0234">DNA repair</keyword>
<keyword evidence="8 11" id="KW-0346">Stress response</keyword>
<dbReference type="InterPro" id="IPR020568">
    <property type="entry name" value="Ribosomal_Su5_D2-typ_SF"/>
</dbReference>
<dbReference type="InterPro" id="IPR014721">
    <property type="entry name" value="Ribsml_uS5_D2-typ_fold_subgr"/>
</dbReference>
<keyword evidence="6 13" id="KW-0862">Zinc</keyword>
<dbReference type="GO" id="GO:0008270">
    <property type="term" value="F:zinc ion binding"/>
    <property type="evidence" value="ECO:0007669"/>
    <property type="project" value="UniProtKB-KW"/>
</dbReference>
<keyword evidence="5" id="KW-0378">Hydrolase</keyword>
<evidence type="ECO:0000256" key="11">
    <source>
        <dbReference type="HAMAP-Rule" id="MF_01498"/>
    </source>
</evidence>
<feature type="short sequence motif" description="RadA KNRFG motif" evidence="11">
    <location>
        <begin position="242"/>
        <end position="246"/>
    </location>
</feature>
<dbReference type="PATRIC" id="fig|1653476.3.peg.1258"/>
<keyword evidence="2 11" id="KW-0547">Nucleotide-binding</keyword>
<feature type="binding site" evidence="11">
    <location>
        <begin position="86"/>
        <end position="93"/>
    </location>
    <ligand>
        <name>ATP</name>
        <dbReference type="ChEBI" id="CHEBI:30616"/>
    </ligand>
</feature>
<evidence type="ECO:0000259" key="14">
    <source>
        <dbReference type="PROSITE" id="PS50162"/>
    </source>
</evidence>
<keyword evidence="1 11" id="KW-0479">Metal-binding</keyword>
<dbReference type="EMBL" id="AP014945">
    <property type="protein sequence ID" value="BAU23582.1"/>
    <property type="molecule type" value="Genomic_DNA"/>
</dbReference>
<keyword evidence="16" id="KW-1185">Reference proteome</keyword>
<dbReference type="PRINTS" id="PR01874">
    <property type="entry name" value="DNAREPAIRADA"/>
</dbReference>
<dbReference type="STRING" id="1653476.THC_1211"/>
<dbReference type="HAMAP" id="MF_01498">
    <property type="entry name" value="RadA_bact"/>
    <property type="match status" value="1"/>
</dbReference>
<dbReference type="Pfam" id="PF13541">
    <property type="entry name" value="ChlI"/>
    <property type="match status" value="1"/>
</dbReference>
<dbReference type="RefSeq" id="WP_068514774.1">
    <property type="nucleotide sequence ID" value="NZ_AP014945.1"/>
</dbReference>